<evidence type="ECO:0000313" key="2">
    <source>
        <dbReference type="Proteomes" id="UP000438476"/>
    </source>
</evidence>
<evidence type="ECO:0000313" key="1">
    <source>
        <dbReference type="EMBL" id="MXO66266.1"/>
    </source>
</evidence>
<name>A0A6I4T5U2_9SPHN</name>
<sequence length="342" mass="37289">MADNFTLPRAAWKVTLDGRDLTELINPRLLSASISEKRSDEADRLDITLHDADGLMEIPRPGALLHVQMGWIRGTGLPLGLVDKGTFRVDQASWRGDPDQITIRARSADFTDAFRIRRERSFVGCTVAEILGAIAQDNGLKLAIDALLGSLIIPALGPGAKSDAALLRALGRRFDAVATVKAGALLFTPIGNGLSASGQSLPVEVIDRSAMNRPEYERIERENYGGVIAVWHDRATAERREIQIGGDGEGKPKRLRKIFANAEDARQAAQAEDRRIGRAKAKLRFELPLGRPDLFPDRPLSISGLKDEVSALNWLINEITHTMDGKSGLATSISLEYGNAEN</sequence>
<organism evidence="1 2">
    <name type="scientific">Altericroceibacterium endophyticum</name>
    <dbReference type="NCBI Taxonomy" id="1808508"/>
    <lineage>
        <taxon>Bacteria</taxon>
        <taxon>Pseudomonadati</taxon>
        <taxon>Pseudomonadota</taxon>
        <taxon>Alphaproteobacteria</taxon>
        <taxon>Sphingomonadales</taxon>
        <taxon>Erythrobacteraceae</taxon>
        <taxon>Altericroceibacterium</taxon>
    </lineage>
</organism>
<comment type="caution">
    <text evidence="1">The sequence shown here is derived from an EMBL/GenBank/DDBJ whole genome shotgun (WGS) entry which is preliminary data.</text>
</comment>
<keyword evidence="2" id="KW-1185">Reference proteome</keyword>
<reference evidence="1 2" key="1">
    <citation type="submission" date="2019-12" db="EMBL/GenBank/DDBJ databases">
        <title>Genomic-based taxomic classification of the family Erythrobacteraceae.</title>
        <authorList>
            <person name="Xu L."/>
        </authorList>
    </citation>
    <scope>NUCLEOTIDE SEQUENCE [LARGE SCALE GENOMIC DNA]</scope>
    <source>
        <strain evidence="1 2">LMG 29518</strain>
    </source>
</reference>
<dbReference type="OrthoDB" id="4070623at2"/>
<accession>A0A6I4T5U2</accession>
<protein>
    <submittedName>
        <fullName evidence="1">Phage late control D family protein</fullName>
    </submittedName>
</protein>
<dbReference type="RefSeq" id="WP_160736692.1">
    <property type="nucleotide sequence ID" value="NZ_WTYT01000004.1"/>
</dbReference>
<dbReference type="AlphaFoldDB" id="A0A6I4T5U2"/>
<proteinExistence type="predicted"/>
<dbReference type="SUPFAM" id="SSF69279">
    <property type="entry name" value="Phage tail proteins"/>
    <property type="match status" value="1"/>
</dbReference>
<dbReference type="EMBL" id="WTYT01000004">
    <property type="protein sequence ID" value="MXO66266.1"/>
    <property type="molecule type" value="Genomic_DNA"/>
</dbReference>
<gene>
    <name evidence="1" type="ORF">GRI91_10905</name>
</gene>
<dbReference type="Proteomes" id="UP000438476">
    <property type="component" value="Unassembled WGS sequence"/>
</dbReference>